<keyword evidence="4 8" id="KW-0032">Aminotransferase</keyword>
<name>A0A150FPH8_CLOPD</name>
<dbReference type="InterPro" id="IPR004839">
    <property type="entry name" value="Aminotransferase_I/II_large"/>
</dbReference>
<comment type="catalytic activity">
    <reaction evidence="7 8">
        <text>L-histidinol phosphate + 2-oxoglutarate = 3-(imidazol-4-yl)-2-oxopropyl phosphate + L-glutamate</text>
        <dbReference type="Rhea" id="RHEA:23744"/>
        <dbReference type="ChEBI" id="CHEBI:16810"/>
        <dbReference type="ChEBI" id="CHEBI:29985"/>
        <dbReference type="ChEBI" id="CHEBI:57766"/>
        <dbReference type="ChEBI" id="CHEBI:57980"/>
        <dbReference type="EC" id="2.6.1.9"/>
    </reaction>
</comment>
<dbReference type="PANTHER" id="PTHR43643">
    <property type="entry name" value="HISTIDINOL-PHOSPHATE AMINOTRANSFERASE 2"/>
    <property type="match status" value="1"/>
</dbReference>
<comment type="cofactor">
    <cofactor evidence="1 8">
        <name>pyridoxal 5'-phosphate</name>
        <dbReference type="ChEBI" id="CHEBI:597326"/>
    </cofactor>
</comment>
<evidence type="ECO:0000256" key="2">
    <source>
        <dbReference type="ARBA" id="ARBA00005011"/>
    </source>
</evidence>
<dbReference type="AlphaFoldDB" id="A0A150FPH8"/>
<sequence length="360" mass="40824">MNFLFRKELNDLVPYKPGKPIEYVMKEFGLTNVIKLASNENPLGCSEKVKQALTKALDNLHIYPDGNSTDLRQALGRKFNIDVSKVITSSGSDEMVDILAKVFINHGDEVIMADLTFPRYITTTKMMGGVPVIVPLKNFTHDIKGMQNAVTEKTKMIWVCNPNNPTGTMVPTSEIIDLLENVSEDIIVVLDEAYREYVTRDDYMLDSERLLDKYPNLVILRTFSKAYGIAALRVGYTLAHEDIISNINKVRGPFNVNSLAQVAALAALEDQDFIKESFNVNKSGKEYLYKEFDSMGLEYALSETNHIYVNVNKDAFEVFDKLQREGVIIRPIKDTFIRVSIGTMEENKIFIEKLRKVLNI</sequence>
<evidence type="ECO:0000256" key="1">
    <source>
        <dbReference type="ARBA" id="ARBA00001933"/>
    </source>
</evidence>
<dbReference type="PATRIC" id="fig|1121328.3.peg.13"/>
<comment type="subunit">
    <text evidence="3 8">Homodimer.</text>
</comment>
<evidence type="ECO:0000256" key="3">
    <source>
        <dbReference type="ARBA" id="ARBA00011738"/>
    </source>
</evidence>
<dbReference type="SUPFAM" id="SSF53383">
    <property type="entry name" value="PLP-dependent transferases"/>
    <property type="match status" value="1"/>
</dbReference>
<dbReference type="Gene3D" id="3.40.640.10">
    <property type="entry name" value="Type I PLP-dependent aspartate aminotransferase-like (Major domain)"/>
    <property type="match status" value="1"/>
</dbReference>
<dbReference type="Gene3D" id="3.90.1150.10">
    <property type="entry name" value="Aspartate Aminotransferase, domain 1"/>
    <property type="match status" value="1"/>
</dbReference>
<evidence type="ECO:0000313" key="11">
    <source>
        <dbReference type="EMBL" id="SHL26756.1"/>
    </source>
</evidence>
<evidence type="ECO:0000259" key="9">
    <source>
        <dbReference type="Pfam" id="PF00155"/>
    </source>
</evidence>
<dbReference type="InterPro" id="IPR015422">
    <property type="entry name" value="PyrdxlP-dep_Trfase_small"/>
</dbReference>
<dbReference type="OrthoDB" id="9813612at2"/>
<dbReference type="PANTHER" id="PTHR43643:SF3">
    <property type="entry name" value="HISTIDINOL-PHOSPHATE AMINOTRANSFERASE"/>
    <property type="match status" value="1"/>
</dbReference>
<reference evidence="11 13" key="2">
    <citation type="submission" date="2016-11" db="EMBL/GenBank/DDBJ databases">
        <authorList>
            <person name="Varghese N."/>
            <person name="Submissions S."/>
        </authorList>
    </citation>
    <scope>NUCLEOTIDE SEQUENCE [LARGE SCALE GENOMIC DNA]</scope>
    <source>
        <strain evidence="11 13">DSM 7308</strain>
    </source>
</reference>
<evidence type="ECO:0000256" key="6">
    <source>
        <dbReference type="ARBA" id="ARBA00022898"/>
    </source>
</evidence>
<keyword evidence="8" id="KW-0028">Amino-acid biosynthesis</keyword>
<gene>
    <name evidence="8" type="primary">hisC</name>
    <name evidence="10" type="ORF">JWYL7_0013</name>
    <name evidence="11" type="ORF">SAMN05661008_01776</name>
</gene>
<keyword evidence="13" id="KW-1185">Reference proteome</keyword>
<dbReference type="STRING" id="1121328.JWYL7_0013"/>
<dbReference type="InterPro" id="IPR001917">
    <property type="entry name" value="Aminotrans_II_pyridoxalP_BS"/>
</dbReference>
<comment type="similarity">
    <text evidence="8">Belongs to the class-II pyridoxal-phosphate-dependent aminotransferase family. Histidinol-phosphate aminotransferase subfamily.</text>
</comment>
<evidence type="ECO:0000313" key="10">
    <source>
        <dbReference type="EMBL" id="KXZ38940.1"/>
    </source>
</evidence>
<dbReference type="UniPathway" id="UPA00031">
    <property type="reaction ID" value="UER00012"/>
</dbReference>
<reference evidence="10 12" key="1">
    <citation type="submission" date="2016-02" db="EMBL/GenBank/DDBJ databases">
        <title>Draft genome sequence for Clostridium paradoxum JW-YL-7.</title>
        <authorList>
            <person name="Utturkar S.M."/>
            <person name="Lancaster A."/>
            <person name="Poole F.L."/>
            <person name="Adams M.W."/>
            <person name="Brown S.D."/>
        </authorList>
    </citation>
    <scope>NUCLEOTIDE SEQUENCE [LARGE SCALE GENOMIC DNA]</scope>
    <source>
        <strain evidence="10 12">JW-YL-7</strain>
    </source>
</reference>
<evidence type="ECO:0000256" key="5">
    <source>
        <dbReference type="ARBA" id="ARBA00022679"/>
    </source>
</evidence>
<proteinExistence type="inferred from homology"/>
<dbReference type="InterPro" id="IPR050106">
    <property type="entry name" value="HistidinolP_aminotransfase"/>
</dbReference>
<protein>
    <recommendedName>
        <fullName evidence="8">Histidinol-phosphate aminotransferase</fullName>
        <ecNumber evidence="8">2.6.1.9</ecNumber>
    </recommendedName>
    <alternativeName>
        <fullName evidence="8">Imidazole acetol-phosphate transaminase</fullName>
    </alternativeName>
</protein>
<dbReference type="EC" id="2.6.1.9" evidence="8"/>
<accession>A0A150FPH8</accession>
<evidence type="ECO:0000313" key="13">
    <source>
        <dbReference type="Proteomes" id="UP000323392"/>
    </source>
</evidence>
<dbReference type="Proteomes" id="UP000323392">
    <property type="component" value="Unassembled WGS sequence"/>
</dbReference>
<dbReference type="InterPro" id="IPR005861">
    <property type="entry name" value="HisP_aminotrans"/>
</dbReference>
<dbReference type="GO" id="GO:0000105">
    <property type="term" value="P:L-histidine biosynthetic process"/>
    <property type="evidence" value="ECO:0007669"/>
    <property type="project" value="UniProtKB-UniRule"/>
</dbReference>
<dbReference type="Proteomes" id="UP000092605">
    <property type="component" value="Unassembled WGS sequence"/>
</dbReference>
<dbReference type="Pfam" id="PF00155">
    <property type="entry name" value="Aminotran_1_2"/>
    <property type="match status" value="1"/>
</dbReference>
<dbReference type="RefSeq" id="WP_066067222.1">
    <property type="nucleotide sequence ID" value="NZ_FRBG01000019.1"/>
</dbReference>
<dbReference type="EMBL" id="LSFY01000001">
    <property type="protein sequence ID" value="KXZ38940.1"/>
    <property type="molecule type" value="Genomic_DNA"/>
</dbReference>
<comment type="caution">
    <text evidence="10">The sequence shown here is derived from an EMBL/GenBank/DDBJ whole genome shotgun (WGS) entry which is preliminary data.</text>
</comment>
<feature type="domain" description="Aminotransferase class I/classII large" evidence="9">
    <location>
        <begin position="32"/>
        <end position="354"/>
    </location>
</feature>
<dbReference type="CDD" id="cd00609">
    <property type="entry name" value="AAT_like"/>
    <property type="match status" value="1"/>
</dbReference>
<organism evidence="10 12">
    <name type="scientific">Alkalithermobacter thermoalcaliphilus JW-YL-7 = DSM 7308</name>
    <dbReference type="NCBI Taxonomy" id="1121328"/>
    <lineage>
        <taxon>Bacteria</taxon>
        <taxon>Bacillati</taxon>
        <taxon>Bacillota</taxon>
        <taxon>Clostridia</taxon>
        <taxon>Peptostreptococcales</taxon>
        <taxon>Tepidibacteraceae</taxon>
        <taxon>Alkalithermobacter</taxon>
    </lineage>
</organism>
<dbReference type="EMBL" id="FRBG01000019">
    <property type="protein sequence ID" value="SHL26756.1"/>
    <property type="molecule type" value="Genomic_DNA"/>
</dbReference>
<evidence type="ECO:0000256" key="8">
    <source>
        <dbReference type="HAMAP-Rule" id="MF_01023"/>
    </source>
</evidence>
<keyword evidence="5 8" id="KW-0808">Transferase</keyword>
<dbReference type="InterPro" id="IPR015424">
    <property type="entry name" value="PyrdxlP-dep_Trfase"/>
</dbReference>
<dbReference type="GO" id="GO:0004400">
    <property type="term" value="F:histidinol-phosphate transaminase activity"/>
    <property type="evidence" value="ECO:0007669"/>
    <property type="project" value="UniProtKB-UniRule"/>
</dbReference>
<dbReference type="InterPro" id="IPR015421">
    <property type="entry name" value="PyrdxlP-dep_Trfase_major"/>
</dbReference>
<dbReference type="NCBIfam" id="TIGR01141">
    <property type="entry name" value="hisC"/>
    <property type="match status" value="1"/>
</dbReference>
<keyword evidence="6 8" id="KW-0663">Pyridoxal phosphate</keyword>
<dbReference type="HAMAP" id="MF_01023">
    <property type="entry name" value="HisC_aminotrans_2"/>
    <property type="match status" value="1"/>
</dbReference>
<dbReference type="PROSITE" id="PS00599">
    <property type="entry name" value="AA_TRANSFER_CLASS_2"/>
    <property type="match status" value="1"/>
</dbReference>
<dbReference type="GO" id="GO:0030170">
    <property type="term" value="F:pyridoxal phosphate binding"/>
    <property type="evidence" value="ECO:0007669"/>
    <property type="project" value="InterPro"/>
</dbReference>
<comment type="pathway">
    <text evidence="2 8">Amino-acid biosynthesis; L-histidine biosynthesis; L-histidine from 5-phospho-alpha-D-ribose 1-diphosphate: step 7/9.</text>
</comment>
<evidence type="ECO:0000256" key="7">
    <source>
        <dbReference type="ARBA" id="ARBA00047481"/>
    </source>
</evidence>
<keyword evidence="8" id="KW-0368">Histidine biosynthesis</keyword>
<feature type="modified residue" description="N6-(pyridoxal phosphate)lysine" evidence="8">
    <location>
        <position position="225"/>
    </location>
</feature>
<evidence type="ECO:0000256" key="4">
    <source>
        <dbReference type="ARBA" id="ARBA00022576"/>
    </source>
</evidence>
<evidence type="ECO:0000313" key="12">
    <source>
        <dbReference type="Proteomes" id="UP000092605"/>
    </source>
</evidence>